<comment type="similarity">
    <text evidence="1">Belongs to the SMP-30/CGR1 family.</text>
</comment>
<dbReference type="InterPro" id="IPR013658">
    <property type="entry name" value="SGL"/>
</dbReference>
<dbReference type="PRINTS" id="PR01790">
    <property type="entry name" value="SMP30FAMILY"/>
</dbReference>
<dbReference type="SUPFAM" id="SSF63829">
    <property type="entry name" value="Calcium-dependent phosphotriesterase"/>
    <property type="match status" value="1"/>
</dbReference>
<accession>A0ABX6SYV4</accession>
<sequence>MSRQAHLVWEIGAALGEGPVWVERDQALWFVDIKKRQVHRVDPESGDQQSWEAPAQVGFVLPAKGGGFIAGLQGGLHHFDPKKGTFSLLVAVEPDMPDNRLNDGVVDPVGRLWFGTMDDTERSKTGAFYCYYRGKLMRTNVANISITNGPAISPDGKMLYWVDTLGGTISACEIWGDGQLGPSQLVVRIDPSEGHPDGPTVDSEGCIWISLFAGWETRRYSPAGELLERVRFPVANITKIAFGGADLRTAFATTATHLLKPEQLDQQPLAGSVFAFSAGVTGIACPWSRTEERRRKR</sequence>
<keyword evidence="4" id="KW-1185">Reference proteome</keyword>
<reference evidence="3 4" key="1">
    <citation type="submission" date="2020-08" db="EMBL/GenBank/DDBJ databases">
        <title>Genome sequence of Sphingomonas daechungensis KACC 18115T.</title>
        <authorList>
            <person name="Hyun D.-W."/>
            <person name="Bae J.-W."/>
        </authorList>
    </citation>
    <scope>NUCLEOTIDE SEQUENCE [LARGE SCALE GENOMIC DNA]</scope>
    <source>
        <strain evidence="3 4">KACC 18115</strain>
    </source>
</reference>
<dbReference type="InterPro" id="IPR005511">
    <property type="entry name" value="SMP-30"/>
</dbReference>
<name>A0ABX6SYV4_9SPHN</name>
<evidence type="ECO:0000259" key="2">
    <source>
        <dbReference type="Pfam" id="PF08450"/>
    </source>
</evidence>
<organism evidence="3 4">
    <name type="scientific">Sphingomonas daechungensis</name>
    <dbReference type="NCBI Taxonomy" id="1176646"/>
    <lineage>
        <taxon>Bacteria</taxon>
        <taxon>Pseudomonadati</taxon>
        <taxon>Pseudomonadota</taxon>
        <taxon>Alphaproteobacteria</taxon>
        <taxon>Sphingomonadales</taxon>
        <taxon>Sphingomonadaceae</taxon>
        <taxon>Sphingomonas</taxon>
    </lineage>
</organism>
<dbReference type="Gene3D" id="2.120.10.30">
    <property type="entry name" value="TolB, C-terminal domain"/>
    <property type="match status" value="1"/>
</dbReference>
<dbReference type="Pfam" id="PF08450">
    <property type="entry name" value="SGL"/>
    <property type="match status" value="1"/>
</dbReference>
<feature type="domain" description="SMP-30/Gluconolactonase/LRE-like region" evidence="2">
    <location>
        <begin position="15"/>
        <end position="256"/>
    </location>
</feature>
<evidence type="ECO:0000313" key="3">
    <source>
        <dbReference type="EMBL" id="QNP42640.1"/>
    </source>
</evidence>
<dbReference type="EMBL" id="CP060780">
    <property type="protein sequence ID" value="QNP42640.1"/>
    <property type="molecule type" value="Genomic_DNA"/>
</dbReference>
<dbReference type="PANTHER" id="PTHR10907:SF47">
    <property type="entry name" value="REGUCALCIN"/>
    <property type="match status" value="1"/>
</dbReference>
<dbReference type="InterPro" id="IPR011042">
    <property type="entry name" value="6-blade_b-propeller_TolB-like"/>
</dbReference>
<dbReference type="RefSeq" id="WP_187714072.1">
    <property type="nucleotide sequence ID" value="NZ_CP060780.1"/>
</dbReference>
<proteinExistence type="inferred from homology"/>
<evidence type="ECO:0000256" key="1">
    <source>
        <dbReference type="ARBA" id="ARBA00008853"/>
    </source>
</evidence>
<protein>
    <submittedName>
        <fullName evidence="3">SMP-30/gluconolactonase/LRE family protein</fullName>
    </submittedName>
</protein>
<evidence type="ECO:0000313" key="4">
    <source>
        <dbReference type="Proteomes" id="UP000516134"/>
    </source>
</evidence>
<dbReference type="PANTHER" id="PTHR10907">
    <property type="entry name" value="REGUCALCIN"/>
    <property type="match status" value="1"/>
</dbReference>
<gene>
    <name evidence="3" type="ORF">H9L15_10750</name>
</gene>
<dbReference type="Proteomes" id="UP000516134">
    <property type="component" value="Chromosome"/>
</dbReference>